<feature type="transmembrane region" description="Helical" evidence="2">
    <location>
        <begin position="72"/>
        <end position="90"/>
    </location>
</feature>
<accession>A0ABU2NCB0</accession>
<reference evidence="4" key="1">
    <citation type="submission" date="2023-07" db="EMBL/GenBank/DDBJ databases">
        <title>30 novel species of actinomycetes from the DSMZ collection.</title>
        <authorList>
            <person name="Nouioui I."/>
        </authorList>
    </citation>
    <scope>NUCLEOTIDE SEQUENCE [LARGE SCALE GENOMIC DNA]</scope>
    <source>
        <strain evidence="4">DSM 45834</strain>
    </source>
</reference>
<comment type="caution">
    <text evidence="3">The sequence shown here is derived from an EMBL/GenBank/DDBJ whole genome shotgun (WGS) entry which is preliminary data.</text>
</comment>
<evidence type="ECO:0000313" key="4">
    <source>
        <dbReference type="Proteomes" id="UP001183202"/>
    </source>
</evidence>
<dbReference type="Proteomes" id="UP001183202">
    <property type="component" value="Unassembled WGS sequence"/>
</dbReference>
<keyword evidence="2" id="KW-1133">Transmembrane helix</keyword>
<name>A0ABU2NCB0_9PSEU</name>
<dbReference type="RefSeq" id="WP_311557654.1">
    <property type="nucleotide sequence ID" value="NZ_JAVREJ010000012.1"/>
</dbReference>
<gene>
    <name evidence="3" type="ORF">RM445_17740</name>
</gene>
<feature type="compositionally biased region" description="Low complexity" evidence="1">
    <location>
        <begin position="10"/>
        <end position="23"/>
    </location>
</feature>
<evidence type="ECO:0000313" key="3">
    <source>
        <dbReference type="EMBL" id="MDT0351376.1"/>
    </source>
</evidence>
<protein>
    <recommendedName>
        <fullName evidence="5">Membrane protein involved in the export of O-antigen and teichoic acid</fullName>
    </recommendedName>
</protein>
<organism evidence="3 4">
    <name type="scientific">Pseudonocardia charpentierae</name>
    <dbReference type="NCBI Taxonomy" id="3075545"/>
    <lineage>
        <taxon>Bacteria</taxon>
        <taxon>Bacillati</taxon>
        <taxon>Actinomycetota</taxon>
        <taxon>Actinomycetes</taxon>
        <taxon>Pseudonocardiales</taxon>
        <taxon>Pseudonocardiaceae</taxon>
        <taxon>Pseudonocardia</taxon>
    </lineage>
</organism>
<proteinExistence type="predicted"/>
<dbReference type="EMBL" id="JAVREJ010000012">
    <property type="protein sequence ID" value="MDT0351376.1"/>
    <property type="molecule type" value="Genomic_DNA"/>
</dbReference>
<keyword evidence="2" id="KW-0812">Transmembrane</keyword>
<feature type="transmembrane region" description="Helical" evidence="2">
    <location>
        <begin position="269"/>
        <end position="289"/>
    </location>
</feature>
<keyword evidence="4" id="KW-1185">Reference proteome</keyword>
<evidence type="ECO:0008006" key="5">
    <source>
        <dbReference type="Google" id="ProtNLM"/>
    </source>
</evidence>
<feature type="transmembrane region" description="Helical" evidence="2">
    <location>
        <begin position="111"/>
        <end position="134"/>
    </location>
</feature>
<feature type="transmembrane region" description="Helical" evidence="2">
    <location>
        <begin position="44"/>
        <end position="66"/>
    </location>
</feature>
<feature type="transmembrane region" description="Helical" evidence="2">
    <location>
        <begin position="352"/>
        <end position="372"/>
    </location>
</feature>
<keyword evidence="2" id="KW-0472">Membrane</keyword>
<feature type="transmembrane region" description="Helical" evidence="2">
    <location>
        <begin position="154"/>
        <end position="178"/>
    </location>
</feature>
<feature type="transmembrane region" description="Helical" evidence="2">
    <location>
        <begin position="223"/>
        <end position="248"/>
    </location>
</feature>
<feature type="region of interest" description="Disordered" evidence="1">
    <location>
        <begin position="1"/>
        <end position="23"/>
    </location>
</feature>
<evidence type="ECO:0000256" key="2">
    <source>
        <dbReference type="SAM" id="Phobius"/>
    </source>
</evidence>
<feature type="transmembrane region" description="Helical" evidence="2">
    <location>
        <begin position="421"/>
        <end position="447"/>
    </location>
</feature>
<evidence type="ECO:0000256" key="1">
    <source>
        <dbReference type="SAM" id="MobiDB-lite"/>
    </source>
</evidence>
<feature type="transmembrane region" description="Helical" evidence="2">
    <location>
        <begin position="393"/>
        <end position="415"/>
    </location>
</feature>
<feature type="transmembrane region" description="Helical" evidence="2">
    <location>
        <begin position="327"/>
        <end position="346"/>
    </location>
</feature>
<feature type="transmembrane region" description="Helical" evidence="2">
    <location>
        <begin position="295"/>
        <end position="315"/>
    </location>
</feature>
<sequence>MAIDPTRVMPAVPGAGGDDPAAATVPRLRSVKPAGGGALGDGRVLVAASALGALGSFAGWLLAARTLPPDRLGAAVAVVAVVAVAGCVARPDRGAALVPRLSAAGRRAGRVVVRSLATAVALGAGMGAVLAVLVPGPAATLTGLLSGPVTGVPWPGVLLVAAATAAWAAGAVFDGVVVALDRPWWATTHVAVLVTGRIALIAAAAVLVGAAPDVAASDGFGGGWLAAAWLAPVLLWALPGSAAVAVLARRHGRRVETASPPQVLGPMAVARLGATLLHQVAPLLVVLGLGPGPGMVFFVAWQVVTAVDLATVWVLGRAGGTGRRRLLLTVGPALAVVAACAGPLLGVFGPEYAAAADVLRVLLLGAAFRLVVVHELGALEAAGRAWSSARLHLYTTVPTLVVVGITVAAVAATGLTGMPSAVAGTVLLPVAMGYALVQVACCVAVLVPFPMWSRTRPEEQP</sequence>
<feature type="transmembrane region" description="Helical" evidence="2">
    <location>
        <begin position="190"/>
        <end position="211"/>
    </location>
</feature>